<name>A0A4R7KMC3_9CLOT</name>
<keyword evidence="1" id="KW-0812">Transmembrane</keyword>
<feature type="transmembrane region" description="Helical" evidence="1">
    <location>
        <begin position="6"/>
        <end position="23"/>
    </location>
</feature>
<dbReference type="Proteomes" id="UP000295325">
    <property type="component" value="Unassembled WGS sequence"/>
</dbReference>
<sequence>MSYIIGGIFIAAVIAVYIMLYRGKVKGKAENISVRGCCGGYCRDIKNSNKVE</sequence>
<evidence type="ECO:0000313" key="3">
    <source>
        <dbReference type="Proteomes" id="UP000295325"/>
    </source>
</evidence>
<keyword evidence="1" id="KW-1133">Transmembrane helix</keyword>
<keyword evidence="1" id="KW-0472">Membrane</keyword>
<dbReference type="RefSeq" id="WP_166636404.1">
    <property type="nucleotide sequence ID" value="NZ_SOAZ01000012.1"/>
</dbReference>
<keyword evidence="3" id="KW-1185">Reference proteome</keyword>
<gene>
    <name evidence="2" type="ORF">EDD71_11234</name>
</gene>
<evidence type="ECO:0000256" key="1">
    <source>
        <dbReference type="SAM" id="Phobius"/>
    </source>
</evidence>
<dbReference type="AlphaFoldDB" id="A0A4R7KMC3"/>
<protein>
    <submittedName>
        <fullName evidence="2">Uncharacterized protein</fullName>
    </submittedName>
</protein>
<accession>A0A4R7KMC3</accession>
<reference evidence="2 3" key="1">
    <citation type="submission" date="2019-03" db="EMBL/GenBank/DDBJ databases">
        <title>Genomic Encyclopedia of Type Strains, Phase IV (KMG-IV): sequencing the most valuable type-strain genomes for metagenomic binning, comparative biology and taxonomic classification.</title>
        <authorList>
            <person name="Goeker M."/>
        </authorList>
    </citation>
    <scope>NUCLEOTIDE SEQUENCE [LARGE SCALE GENOMIC DNA]</scope>
    <source>
        <strain evidence="2 3">DSM 24455</strain>
    </source>
</reference>
<comment type="caution">
    <text evidence="2">The sequence shown here is derived from an EMBL/GenBank/DDBJ whole genome shotgun (WGS) entry which is preliminary data.</text>
</comment>
<evidence type="ECO:0000313" key="2">
    <source>
        <dbReference type="EMBL" id="TDT57254.1"/>
    </source>
</evidence>
<organism evidence="2 3">
    <name type="scientific">Fonticella tunisiensis</name>
    <dbReference type="NCBI Taxonomy" id="1096341"/>
    <lineage>
        <taxon>Bacteria</taxon>
        <taxon>Bacillati</taxon>
        <taxon>Bacillota</taxon>
        <taxon>Clostridia</taxon>
        <taxon>Eubacteriales</taxon>
        <taxon>Clostridiaceae</taxon>
        <taxon>Fonticella</taxon>
    </lineage>
</organism>
<proteinExistence type="predicted"/>
<dbReference type="EMBL" id="SOAZ01000012">
    <property type="protein sequence ID" value="TDT57254.1"/>
    <property type="molecule type" value="Genomic_DNA"/>
</dbReference>